<dbReference type="Pfam" id="PF13518">
    <property type="entry name" value="HTH_28"/>
    <property type="match status" value="1"/>
</dbReference>
<dbReference type="InterPro" id="IPR055247">
    <property type="entry name" value="InsJ-like_HTH"/>
</dbReference>
<dbReference type="OrthoDB" id="172171at2"/>
<sequence length="171" mass="18524">MEQAQRRAAKEQMLELMQAGVSWREAAATAGVQTSRATAYRWKQEARIRGEAALQDGRHGHPAKVLPPVLNWLELRCQATSLVASSQLQKELQEQRGVQISISHLNAVRATHGWSNVTKQAKKNPAGEEAKVQEGAGGLLLLAAAQETGLLSKLETAITSSGSEPFAELHI</sequence>
<dbReference type="AlphaFoldDB" id="D6U041"/>
<dbReference type="EMBL" id="ADVG01000004">
    <property type="protein sequence ID" value="EFH82181.1"/>
    <property type="molecule type" value="Genomic_DNA"/>
</dbReference>
<comment type="caution">
    <text evidence="2">The sequence shown here is derived from an EMBL/GenBank/DDBJ whole genome shotgun (WGS) entry which is preliminary data.</text>
</comment>
<evidence type="ECO:0000313" key="3">
    <source>
        <dbReference type="Proteomes" id="UP000004508"/>
    </source>
</evidence>
<proteinExistence type="predicted"/>
<organism evidence="2 3">
    <name type="scientific">Ktedonobacter racemifer DSM 44963</name>
    <dbReference type="NCBI Taxonomy" id="485913"/>
    <lineage>
        <taxon>Bacteria</taxon>
        <taxon>Bacillati</taxon>
        <taxon>Chloroflexota</taxon>
        <taxon>Ktedonobacteria</taxon>
        <taxon>Ktedonobacterales</taxon>
        <taxon>Ktedonobacteraceae</taxon>
        <taxon>Ktedonobacter</taxon>
    </lineage>
</organism>
<dbReference type="InterPro" id="IPR009057">
    <property type="entry name" value="Homeodomain-like_sf"/>
</dbReference>
<evidence type="ECO:0000259" key="1">
    <source>
        <dbReference type="Pfam" id="PF13518"/>
    </source>
</evidence>
<name>D6U041_KTERA</name>
<protein>
    <recommendedName>
        <fullName evidence="1">Insertion element IS150 protein InsJ-like helix-turn-helix domain-containing protein</fullName>
    </recommendedName>
</protein>
<dbReference type="SUPFAM" id="SSF46689">
    <property type="entry name" value="Homeodomain-like"/>
    <property type="match status" value="1"/>
</dbReference>
<accession>D6U041</accession>
<evidence type="ECO:0000313" key="2">
    <source>
        <dbReference type="EMBL" id="EFH82181.1"/>
    </source>
</evidence>
<reference evidence="2 3" key="1">
    <citation type="journal article" date="2011" name="Stand. Genomic Sci.">
        <title>Non-contiguous finished genome sequence and contextual data of the filamentous soil bacterium Ktedonobacter racemifer type strain (SOSP1-21).</title>
        <authorList>
            <person name="Chang Y.J."/>
            <person name="Land M."/>
            <person name="Hauser L."/>
            <person name="Chertkov O."/>
            <person name="Del Rio T.G."/>
            <person name="Nolan M."/>
            <person name="Copeland A."/>
            <person name="Tice H."/>
            <person name="Cheng J.F."/>
            <person name="Lucas S."/>
            <person name="Han C."/>
            <person name="Goodwin L."/>
            <person name="Pitluck S."/>
            <person name="Ivanova N."/>
            <person name="Ovchinikova G."/>
            <person name="Pati A."/>
            <person name="Chen A."/>
            <person name="Palaniappan K."/>
            <person name="Mavromatis K."/>
            <person name="Liolios K."/>
            <person name="Brettin T."/>
            <person name="Fiebig A."/>
            <person name="Rohde M."/>
            <person name="Abt B."/>
            <person name="Goker M."/>
            <person name="Detter J.C."/>
            <person name="Woyke T."/>
            <person name="Bristow J."/>
            <person name="Eisen J.A."/>
            <person name="Markowitz V."/>
            <person name="Hugenholtz P."/>
            <person name="Kyrpides N.C."/>
            <person name="Klenk H.P."/>
            <person name="Lapidus A."/>
        </authorList>
    </citation>
    <scope>NUCLEOTIDE SEQUENCE [LARGE SCALE GENOMIC DNA]</scope>
    <source>
        <strain evidence="3">DSM 44963</strain>
    </source>
</reference>
<dbReference type="RefSeq" id="WP_007920095.1">
    <property type="nucleotide sequence ID" value="NZ_ADVG01000004.1"/>
</dbReference>
<dbReference type="InParanoid" id="D6U041"/>
<dbReference type="Proteomes" id="UP000004508">
    <property type="component" value="Unassembled WGS sequence"/>
</dbReference>
<feature type="domain" description="Insertion element IS150 protein InsJ-like helix-turn-helix" evidence="1">
    <location>
        <begin position="10"/>
        <end position="60"/>
    </location>
</feature>
<gene>
    <name evidence="2" type="ORF">Krac_2968</name>
</gene>
<keyword evidence="3" id="KW-1185">Reference proteome</keyword>